<name>A0A4P7LK19_9BURK</name>
<accession>A0A4P7LK19</accession>
<feature type="region of interest" description="Disordered" evidence="1">
    <location>
        <begin position="1"/>
        <end position="29"/>
    </location>
</feature>
<evidence type="ECO:0000313" key="4">
    <source>
        <dbReference type="Proteomes" id="UP000295294"/>
    </source>
</evidence>
<dbReference type="Pfam" id="PF01471">
    <property type="entry name" value="PG_binding_1"/>
    <property type="match status" value="1"/>
</dbReference>
<proteinExistence type="predicted"/>
<gene>
    <name evidence="3" type="ORF">E0W60_30940</name>
</gene>
<dbReference type="InterPro" id="IPR002477">
    <property type="entry name" value="Peptidoglycan-bd-like"/>
</dbReference>
<dbReference type="OrthoDB" id="1550837at2"/>
<dbReference type="InterPro" id="IPR036366">
    <property type="entry name" value="PGBDSf"/>
</dbReference>
<organism evidence="3 4">
    <name type="scientific">Cupriavidus oxalaticus</name>
    <dbReference type="NCBI Taxonomy" id="96344"/>
    <lineage>
        <taxon>Bacteria</taxon>
        <taxon>Pseudomonadati</taxon>
        <taxon>Pseudomonadota</taxon>
        <taxon>Betaproteobacteria</taxon>
        <taxon>Burkholderiales</taxon>
        <taxon>Burkholderiaceae</taxon>
        <taxon>Cupriavidus</taxon>
    </lineage>
</organism>
<dbReference type="EMBL" id="CP038636">
    <property type="protein sequence ID" value="QBY55928.1"/>
    <property type="molecule type" value="Genomic_DNA"/>
</dbReference>
<feature type="compositionally biased region" description="Basic and acidic residues" evidence="1">
    <location>
        <begin position="1"/>
        <end position="10"/>
    </location>
</feature>
<feature type="domain" description="Peptidoglycan binding-like" evidence="2">
    <location>
        <begin position="36"/>
        <end position="87"/>
    </location>
</feature>
<geneLocation type="plasmid" evidence="3">
    <name>unnamed1</name>
</geneLocation>
<evidence type="ECO:0000256" key="1">
    <source>
        <dbReference type="SAM" id="MobiDB-lite"/>
    </source>
</evidence>
<sequence length="645" mass="69601">MLLRPVREPPADGGRTSSGPGATGAASIRSDPEYKRWIQQSLNQVLGTQLIVDGILGPQTVGAIRRFQQQRGLVVDGIVGPLTEQALVDAGAPPPAPIGEPRIDPHDKRVDLSARLGIQRMLKLMDRRADAIRLIDGINSGRLAGIFSSDSLTAFKLAQHHGTQPWLLVPQSEDAALVLYPAAPLTAFPTIVFRRAVLLETPERGRQRGHVMDIPPERLDAALAKASQTFELWASGDLSASACQSPGPNVHLAEAETGLLSGIPPSNLVPPIFCQRRSRRRPSLPVRGLDLIIDRPRAGEKLSIHAGNFPATGPSMPAVTVLGRVLANGHPVPDAGISWEFRVSGNYRVRSGVSDHCGSVPSCRLQTYAFTLGQIVTSSGKQDFVDLALLTPLIVGGSLEVKATIRDATGRTFTRTVRCLVAGENPSRAQVEALIRAEVGPGGALVGACGDDSWALIRIFCHESGHTLSQFRQDGSVLVGPPAGIGITQRDPEIGEWQFPASRETQANNFFPRIFWNWQENVREGIRAFRAKQALANGDLRRLQEQAQREGRQLPAFCVGILLRAAIRRYNGGTEYVLGRGRARNQASYEVNPHTPPDRAGYVNQVLGDHGHPAIALPAIPLAATHVLNQHFGAADHPCQQCNIS</sequence>
<keyword evidence="3" id="KW-0614">Plasmid</keyword>
<dbReference type="SUPFAM" id="SSF47090">
    <property type="entry name" value="PGBD-like"/>
    <property type="match status" value="1"/>
</dbReference>
<evidence type="ECO:0000259" key="2">
    <source>
        <dbReference type="Pfam" id="PF01471"/>
    </source>
</evidence>
<reference evidence="3 4" key="1">
    <citation type="submission" date="2019-03" db="EMBL/GenBank/DDBJ databases">
        <title>Efficiently degradation of phenoxyalkanoic acid herbicides by Cupriavidus oxalaticus strain X32.</title>
        <authorList>
            <person name="Sheng X."/>
        </authorList>
    </citation>
    <scope>NUCLEOTIDE SEQUENCE [LARGE SCALE GENOMIC DNA]</scope>
    <source>
        <strain evidence="3 4">X32</strain>
        <plasmid evidence="3 4">unnamed1</plasmid>
    </source>
</reference>
<dbReference type="KEGG" id="cox:E0W60_30940"/>
<protein>
    <submittedName>
        <fullName evidence="3">Peptidoglycan-binding protein</fullName>
    </submittedName>
</protein>
<dbReference type="InterPro" id="IPR036365">
    <property type="entry name" value="PGBD-like_sf"/>
</dbReference>
<dbReference type="Gene3D" id="1.10.101.10">
    <property type="entry name" value="PGBD-like superfamily/PGBD"/>
    <property type="match status" value="1"/>
</dbReference>
<dbReference type="AlphaFoldDB" id="A0A4P7LK19"/>
<dbReference type="Proteomes" id="UP000295294">
    <property type="component" value="Plasmid unnamed1"/>
</dbReference>
<evidence type="ECO:0000313" key="3">
    <source>
        <dbReference type="EMBL" id="QBY55928.1"/>
    </source>
</evidence>